<keyword evidence="3" id="KW-1185">Reference proteome</keyword>
<organism evidence="2 3">
    <name type="scientific">Azospira restricta</name>
    <dbReference type="NCBI Taxonomy" id="404405"/>
    <lineage>
        <taxon>Bacteria</taxon>
        <taxon>Pseudomonadati</taxon>
        <taxon>Pseudomonadota</taxon>
        <taxon>Betaproteobacteria</taxon>
        <taxon>Rhodocyclales</taxon>
        <taxon>Rhodocyclaceae</taxon>
        <taxon>Azospira</taxon>
    </lineage>
</organism>
<sequence>MRRAALLCGLALVCAAAGAQEKVEVCYNYGCLNTATVKFGKRQLAEVRDLLDDAVDAAHERALVGVAIGRLLGWAGRQSPIHADRGGNYADDGAYGRMDCIDHATTTTRLLQMLERRGWLRWHHVREPEVRTRLVIFDHWSAVIEEAPKAPYRDAHPLSRARYAVDSWFYDNGLPAVVMPLDAWMDWEGPRVE</sequence>
<dbReference type="Proteomes" id="UP000663444">
    <property type="component" value="Chromosome"/>
</dbReference>
<protein>
    <submittedName>
        <fullName evidence="2">Uncharacterized protein</fullName>
    </submittedName>
</protein>
<name>A0A974SRP4_9RHOO</name>
<evidence type="ECO:0000313" key="2">
    <source>
        <dbReference type="EMBL" id="QRJ65288.1"/>
    </source>
</evidence>
<accession>A0A974SRP4</accession>
<dbReference type="RefSeq" id="WP_203388815.1">
    <property type="nucleotide sequence ID" value="NZ_CP064781.1"/>
</dbReference>
<evidence type="ECO:0000256" key="1">
    <source>
        <dbReference type="SAM" id="SignalP"/>
    </source>
</evidence>
<dbReference type="AlphaFoldDB" id="A0A974SRP4"/>
<proteinExistence type="predicted"/>
<reference evidence="2" key="1">
    <citation type="submission" date="2020-11" db="EMBL/GenBank/DDBJ databases">
        <title>Azospira restricta DSM 18626 genome sequence.</title>
        <authorList>
            <person name="Moe W.M."/>
        </authorList>
    </citation>
    <scope>NUCLEOTIDE SEQUENCE</scope>
    <source>
        <strain evidence="2">DSM 18626</strain>
    </source>
</reference>
<evidence type="ECO:0000313" key="3">
    <source>
        <dbReference type="Proteomes" id="UP000663444"/>
    </source>
</evidence>
<gene>
    <name evidence="2" type="ORF">IWH25_08160</name>
</gene>
<keyword evidence="1" id="KW-0732">Signal</keyword>
<dbReference type="KEGG" id="ares:IWH25_08160"/>
<feature type="signal peptide" evidence="1">
    <location>
        <begin position="1"/>
        <end position="19"/>
    </location>
</feature>
<dbReference type="EMBL" id="CP064781">
    <property type="protein sequence ID" value="QRJ65288.1"/>
    <property type="molecule type" value="Genomic_DNA"/>
</dbReference>
<feature type="chain" id="PRO_5037469425" evidence="1">
    <location>
        <begin position="20"/>
        <end position="193"/>
    </location>
</feature>